<accession>A0A164VLI2</accession>
<proteinExistence type="predicted"/>
<gene>
    <name evidence="1" type="ORF">DCAR_022109</name>
</gene>
<dbReference type="AlphaFoldDB" id="A0A164VLI2"/>
<name>A0A164VLI2_DAUCS</name>
<comment type="caution">
    <text evidence="1">The sequence shown here is derived from an EMBL/GenBank/DDBJ whole genome shotgun (WGS) entry which is preliminary data.</text>
</comment>
<dbReference type="EMBL" id="LNRQ01000006">
    <property type="protein sequence ID" value="KZM90526.1"/>
    <property type="molecule type" value="Genomic_DNA"/>
</dbReference>
<dbReference type="Gramene" id="KZM90526">
    <property type="protein sequence ID" value="KZM90526"/>
    <property type="gene ID" value="DCAR_022109"/>
</dbReference>
<organism evidence="1">
    <name type="scientific">Daucus carota subsp. sativus</name>
    <name type="common">Carrot</name>
    <dbReference type="NCBI Taxonomy" id="79200"/>
    <lineage>
        <taxon>Eukaryota</taxon>
        <taxon>Viridiplantae</taxon>
        <taxon>Streptophyta</taxon>
        <taxon>Embryophyta</taxon>
        <taxon>Tracheophyta</taxon>
        <taxon>Spermatophyta</taxon>
        <taxon>Magnoliopsida</taxon>
        <taxon>eudicotyledons</taxon>
        <taxon>Gunneridae</taxon>
        <taxon>Pentapetalae</taxon>
        <taxon>asterids</taxon>
        <taxon>campanulids</taxon>
        <taxon>Apiales</taxon>
        <taxon>Apiaceae</taxon>
        <taxon>Apioideae</taxon>
        <taxon>Scandiceae</taxon>
        <taxon>Daucinae</taxon>
        <taxon>Daucus</taxon>
        <taxon>Daucus sect. Daucus</taxon>
    </lineage>
</organism>
<reference evidence="1" key="1">
    <citation type="journal article" date="2016" name="Nat. Genet.">
        <title>A high-quality carrot genome assembly provides new insights into carotenoid accumulation and asterid genome evolution.</title>
        <authorList>
            <person name="Iorizzo M."/>
            <person name="Ellison S."/>
            <person name="Senalik D."/>
            <person name="Zeng P."/>
            <person name="Satapoomin P."/>
            <person name="Huang J."/>
            <person name="Bowman M."/>
            <person name="Iovene M."/>
            <person name="Sanseverino W."/>
            <person name="Cavagnaro P."/>
            <person name="Yildiz M."/>
            <person name="Macko-Podgorni A."/>
            <person name="Moranska E."/>
            <person name="Grzebelus E."/>
            <person name="Grzebelus D."/>
            <person name="Ashrafi H."/>
            <person name="Zheng Z."/>
            <person name="Cheng S."/>
            <person name="Spooner D."/>
            <person name="Van Deynze A."/>
            <person name="Simon P."/>
        </authorList>
    </citation>
    <scope>NUCLEOTIDE SEQUENCE [LARGE SCALE GENOMIC DNA]</scope>
    <source>
        <tissue evidence="1">Leaf</tissue>
    </source>
</reference>
<sequence length="72" mass="8106">MGTGPDRILFRSGPKYPNGPNFQKIRTGPDRNYSVRSGFSVSVRFCSALVPSLTFFTKYGSNYIYLSLFKIS</sequence>
<protein>
    <submittedName>
        <fullName evidence="1">Uncharacterized protein</fullName>
    </submittedName>
</protein>
<evidence type="ECO:0000313" key="1">
    <source>
        <dbReference type="EMBL" id="KZM90526.1"/>
    </source>
</evidence>